<reference evidence="1 2" key="1">
    <citation type="submission" date="2016-11" db="EMBL/GenBank/DDBJ databases">
        <title>Study of marine rhodopsin-containing bacteria.</title>
        <authorList>
            <person name="Yoshizawa S."/>
            <person name="Kumagai Y."/>
            <person name="Kogure K."/>
        </authorList>
    </citation>
    <scope>NUCLEOTIDE SEQUENCE [LARGE SCALE GENOMIC DNA]</scope>
    <source>
        <strain evidence="1 2">SAORIC-28</strain>
    </source>
</reference>
<dbReference type="EMBL" id="MQWD01000005">
    <property type="protein sequence ID" value="PAP74534.1"/>
    <property type="molecule type" value="Genomic_DNA"/>
</dbReference>
<gene>
    <name evidence="1" type="ORF">BSZ37_20335</name>
</gene>
<protein>
    <submittedName>
        <fullName evidence="1">Uncharacterized protein</fullName>
    </submittedName>
</protein>
<proteinExistence type="predicted"/>
<comment type="caution">
    <text evidence="1">The sequence shown here is derived from an EMBL/GenBank/DDBJ whole genome shotgun (WGS) entry which is preliminary data.</text>
</comment>
<sequence>MPGPGDFCHGCNRLLCRCLPEPDPEAFYETAYQAGYEACLADGYSERPMTEWVTLTGSRCVWDAAERRLVHHMTALHFKELTWRHRHASAGAYARWFGRQYGHDLEAYLAGYDDAGAGLPSAVCDPEAHSRAEASLDAYRQPGEATERELVIASGSSVVMDDDGLPF</sequence>
<dbReference type="Proteomes" id="UP000216339">
    <property type="component" value="Unassembled WGS sequence"/>
</dbReference>
<dbReference type="OrthoDB" id="1528435at2"/>
<dbReference type="AlphaFoldDB" id="A0A271IUS4"/>
<evidence type="ECO:0000313" key="1">
    <source>
        <dbReference type="EMBL" id="PAP74534.1"/>
    </source>
</evidence>
<dbReference type="RefSeq" id="WP_095512498.1">
    <property type="nucleotide sequence ID" value="NZ_MQWD01000005.1"/>
</dbReference>
<evidence type="ECO:0000313" key="2">
    <source>
        <dbReference type="Proteomes" id="UP000216339"/>
    </source>
</evidence>
<keyword evidence="2" id="KW-1185">Reference proteome</keyword>
<organism evidence="1 2">
    <name type="scientific">Rubrivirga marina</name>
    <dbReference type="NCBI Taxonomy" id="1196024"/>
    <lineage>
        <taxon>Bacteria</taxon>
        <taxon>Pseudomonadati</taxon>
        <taxon>Rhodothermota</taxon>
        <taxon>Rhodothermia</taxon>
        <taxon>Rhodothermales</taxon>
        <taxon>Rubricoccaceae</taxon>
        <taxon>Rubrivirga</taxon>
    </lineage>
</organism>
<accession>A0A271IUS4</accession>
<name>A0A271IUS4_9BACT</name>